<protein>
    <submittedName>
        <fullName evidence="2">Nuclear transport factor 2 family protein</fullName>
    </submittedName>
</protein>
<dbReference type="Proteomes" id="UP001222770">
    <property type="component" value="Unassembled WGS sequence"/>
</dbReference>
<dbReference type="Gene3D" id="3.10.450.50">
    <property type="match status" value="1"/>
</dbReference>
<organism evidence="2 3">
    <name type="scientific">Novosphingobium cyanobacteriorum</name>
    <dbReference type="NCBI Taxonomy" id="3024215"/>
    <lineage>
        <taxon>Bacteria</taxon>
        <taxon>Pseudomonadati</taxon>
        <taxon>Pseudomonadota</taxon>
        <taxon>Alphaproteobacteria</taxon>
        <taxon>Sphingomonadales</taxon>
        <taxon>Sphingomonadaceae</taxon>
        <taxon>Novosphingobium</taxon>
    </lineage>
</organism>
<feature type="domain" description="SnoaL-like" evidence="1">
    <location>
        <begin position="6"/>
        <end position="133"/>
    </location>
</feature>
<accession>A0ABT6CQB2</accession>
<dbReference type="SUPFAM" id="SSF54427">
    <property type="entry name" value="NTF2-like"/>
    <property type="match status" value="1"/>
</dbReference>
<dbReference type="EMBL" id="JAROCY010000024">
    <property type="protein sequence ID" value="MDF8335310.1"/>
    <property type="molecule type" value="Genomic_DNA"/>
</dbReference>
<name>A0ABT6CQB2_9SPHN</name>
<evidence type="ECO:0000313" key="2">
    <source>
        <dbReference type="EMBL" id="MDF8335310.1"/>
    </source>
</evidence>
<dbReference type="RefSeq" id="WP_277280275.1">
    <property type="nucleotide sequence ID" value="NZ_JAROCY010000024.1"/>
</dbReference>
<proteinExistence type="predicted"/>
<dbReference type="InterPro" id="IPR037401">
    <property type="entry name" value="SnoaL-like"/>
</dbReference>
<keyword evidence="3" id="KW-1185">Reference proteome</keyword>
<reference evidence="2 3" key="1">
    <citation type="submission" date="2023-03" db="EMBL/GenBank/DDBJ databases">
        <title>Novosphingobium cyanobacteriorum sp. nov., isolated from a eutrophic reservoir during the Microcystis bloom period.</title>
        <authorList>
            <person name="Kang M."/>
            <person name="Le V."/>
            <person name="Ko S.-R."/>
            <person name="Lee S.-A."/>
            <person name="Ahn C.-Y."/>
        </authorList>
    </citation>
    <scope>NUCLEOTIDE SEQUENCE [LARGE SCALE GENOMIC DNA]</scope>
    <source>
        <strain evidence="2 3">HBC54</strain>
    </source>
</reference>
<dbReference type="Pfam" id="PF13577">
    <property type="entry name" value="SnoaL_4"/>
    <property type="match status" value="1"/>
</dbReference>
<gene>
    <name evidence="2" type="ORF">POM99_19060</name>
</gene>
<sequence>MDLAEKLDALEEIRKVKARYCRFVDTKQWDALKNLFTPDCRFDGSGGGMGEIAGRDQFVAEAAAGLAGCVSVHHVHNPEIEFTAPDLAEGVWAMQDMLRWEEGSSSPLRSLHGMGHYRETYVRVDGAWKIVAWAVTRLRVDVVPA</sequence>
<dbReference type="InterPro" id="IPR032710">
    <property type="entry name" value="NTF2-like_dom_sf"/>
</dbReference>
<evidence type="ECO:0000259" key="1">
    <source>
        <dbReference type="Pfam" id="PF13577"/>
    </source>
</evidence>
<comment type="caution">
    <text evidence="2">The sequence shown here is derived from an EMBL/GenBank/DDBJ whole genome shotgun (WGS) entry which is preliminary data.</text>
</comment>
<evidence type="ECO:0000313" key="3">
    <source>
        <dbReference type="Proteomes" id="UP001222770"/>
    </source>
</evidence>